<feature type="domain" description="Transposase-associated" evidence="2">
    <location>
        <begin position="13"/>
        <end position="78"/>
    </location>
</feature>
<dbReference type="InterPro" id="IPR025452">
    <property type="entry name" value="DUF4218"/>
</dbReference>
<protein>
    <submittedName>
        <fullName evidence="3">Uncharacterized protein</fullName>
    </submittedName>
</protein>
<dbReference type="PANTHER" id="PTHR10775:SF182">
    <property type="entry name" value="TRANSPOSON, EN_SPM-LIKE, TRANSPOSASE-ASSOCIATED DOMAIN PROTEIN-RELATED"/>
    <property type="match status" value="1"/>
</dbReference>
<feature type="domain" description="DUF4218" evidence="1">
    <location>
        <begin position="560"/>
        <end position="628"/>
    </location>
</feature>
<reference evidence="3" key="1">
    <citation type="submission" date="2020-06" db="EMBL/GenBank/DDBJ databases">
        <authorList>
            <person name="Li T."/>
            <person name="Hu X."/>
            <person name="Zhang T."/>
            <person name="Song X."/>
            <person name="Zhang H."/>
            <person name="Dai N."/>
            <person name="Sheng W."/>
            <person name="Hou X."/>
            <person name="Wei L."/>
        </authorList>
    </citation>
    <scope>NUCLEOTIDE SEQUENCE</scope>
    <source>
        <strain evidence="3">G02</strain>
        <tissue evidence="3">Leaf</tissue>
    </source>
</reference>
<dbReference type="EMBL" id="JACGWJ010000003">
    <property type="protein sequence ID" value="KAL0430602.1"/>
    <property type="molecule type" value="Genomic_DNA"/>
</dbReference>
<sequence length="734" mass="85573">MYEKYLPGNLSIWQEFEEGVREFVNWAKDQQTYMNGEKIRCPCRKCRNRVFKTTDEVMFDICMKGFMEGYYNWTAHGEAQVIEYYDDPSAPVSVEIPVAPNVATNWGDVEQMNWDQRMVYDAAGPHFFSAHLNPEPVGACSSFLLMVSQWASDLLPRDHTLPSDYYNTKKLIRDLGLPIEKIHACKNGCMLYWKDDIGLEYCKFCGDPRLYASPATAKYMTWHACHQTEEGSMCHPSDAEAWRHFDKSYPDFAVEPRNVRLALCTDGFAPHGQYGRTYSCWPVILTPYNFPPGMCMKPEYMFLTMVIPGPSNPKRCIDIYLEPLIKELLQLWHVGVLTHDHATNQAFMMRAALMWTINDLPAYGMASGWSTADNFCHDHPYRRNKRSFTKIGRKERLHGRGLTGDEIRRRVEQYGTTVEEPLTYPPGYGNVHKWTKKSIFWDLPYWNTHLIRHNLDVMHIEKNVFDNISTLPNAMPKAAYTLTKEQKKKICEWVRSLRFPDGYASNIARCVDIANLRVHGMKSHDCHVFMQKLIPVAFRELLPEFVWSALTEVSLLFQVLCSTTLDVKKVQELEENVAIIMCNLEKIFPPAFFDSMEHLIVHLPYEARVGGPVQYRWMYPFERKIGWFTSHYFESHVTCKRHRPSRNDELTQNNDRVARDIFNHPAAQVVFRRRDTHLVRNVMSFLNELYETYSPDDPIIDQIVATDFKAWFKRRVEPELQNIEDDSQKSLLGS</sequence>
<name>A0AAW2VM98_SESRA</name>
<comment type="caution">
    <text evidence="3">The sequence shown here is derived from an EMBL/GenBank/DDBJ whole genome shotgun (WGS) entry which is preliminary data.</text>
</comment>
<reference evidence="3" key="2">
    <citation type="journal article" date="2024" name="Plant">
        <title>Genomic evolution and insights into agronomic trait innovations of Sesamum species.</title>
        <authorList>
            <person name="Miao H."/>
            <person name="Wang L."/>
            <person name="Qu L."/>
            <person name="Liu H."/>
            <person name="Sun Y."/>
            <person name="Le M."/>
            <person name="Wang Q."/>
            <person name="Wei S."/>
            <person name="Zheng Y."/>
            <person name="Lin W."/>
            <person name="Duan Y."/>
            <person name="Cao H."/>
            <person name="Xiong S."/>
            <person name="Wang X."/>
            <person name="Wei L."/>
            <person name="Li C."/>
            <person name="Ma Q."/>
            <person name="Ju M."/>
            <person name="Zhao R."/>
            <person name="Li G."/>
            <person name="Mu C."/>
            <person name="Tian Q."/>
            <person name="Mei H."/>
            <person name="Zhang T."/>
            <person name="Gao T."/>
            <person name="Zhang H."/>
        </authorList>
    </citation>
    <scope>NUCLEOTIDE SEQUENCE</scope>
    <source>
        <strain evidence="3">G02</strain>
    </source>
</reference>
<dbReference type="Pfam" id="PF13963">
    <property type="entry name" value="Transpos_assoc"/>
    <property type="match status" value="1"/>
</dbReference>
<evidence type="ECO:0000259" key="1">
    <source>
        <dbReference type="Pfam" id="PF13960"/>
    </source>
</evidence>
<gene>
    <name evidence="3" type="ORF">Sradi_0686200</name>
</gene>
<accession>A0AAW2VM98</accession>
<dbReference type="InterPro" id="IPR004242">
    <property type="entry name" value="Transposase_21"/>
</dbReference>
<dbReference type="Pfam" id="PF02992">
    <property type="entry name" value="Transposase_21"/>
    <property type="match status" value="1"/>
</dbReference>
<dbReference type="Pfam" id="PF13960">
    <property type="entry name" value="DUF4218"/>
    <property type="match status" value="1"/>
</dbReference>
<proteinExistence type="predicted"/>
<organism evidence="3">
    <name type="scientific">Sesamum radiatum</name>
    <name type="common">Black benniseed</name>
    <dbReference type="NCBI Taxonomy" id="300843"/>
    <lineage>
        <taxon>Eukaryota</taxon>
        <taxon>Viridiplantae</taxon>
        <taxon>Streptophyta</taxon>
        <taxon>Embryophyta</taxon>
        <taxon>Tracheophyta</taxon>
        <taxon>Spermatophyta</taxon>
        <taxon>Magnoliopsida</taxon>
        <taxon>eudicotyledons</taxon>
        <taxon>Gunneridae</taxon>
        <taxon>Pentapetalae</taxon>
        <taxon>asterids</taxon>
        <taxon>lamiids</taxon>
        <taxon>Lamiales</taxon>
        <taxon>Pedaliaceae</taxon>
        <taxon>Sesamum</taxon>
    </lineage>
</organism>
<evidence type="ECO:0000313" key="3">
    <source>
        <dbReference type="EMBL" id="KAL0430602.1"/>
    </source>
</evidence>
<dbReference type="InterPro" id="IPR029480">
    <property type="entry name" value="Transpos_assoc"/>
</dbReference>
<evidence type="ECO:0000259" key="2">
    <source>
        <dbReference type="Pfam" id="PF13963"/>
    </source>
</evidence>
<dbReference type="AlphaFoldDB" id="A0AAW2VM98"/>
<dbReference type="PANTHER" id="PTHR10775">
    <property type="entry name" value="OS08G0208400 PROTEIN"/>
    <property type="match status" value="1"/>
</dbReference>